<name>A0A502FHH6_9PROT</name>
<evidence type="ECO:0000256" key="13">
    <source>
        <dbReference type="ARBA" id="ARBA00035585"/>
    </source>
</evidence>
<dbReference type="GO" id="GO:0005886">
    <property type="term" value="C:plasma membrane"/>
    <property type="evidence" value="ECO:0007669"/>
    <property type="project" value="UniProtKB-SubCell"/>
</dbReference>
<evidence type="ECO:0000256" key="6">
    <source>
        <dbReference type="ARBA" id="ARBA00022723"/>
    </source>
</evidence>
<comment type="function">
    <text evidence="14">Fluoride-specific ion channel. Important for reducing fluoride concentration in the cell, thus reducing its toxicity.</text>
</comment>
<evidence type="ECO:0000313" key="16">
    <source>
        <dbReference type="Proteomes" id="UP000317078"/>
    </source>
</evidence>
<keyword evidence="6 14" id="KW-0479">Metal-binding</keyword>
<evidence type="ECO:0000256" key="5">
    <source>
        <dbReference type="ARBA" id="ARBA00022692"/>
    </source>
</evidence>
<dbReference type="GO" id="GO:0062054">
    <property type="term" value="F:fluoride channel activity"/>
    <property type="evidence" value="ECO:0007669"/>
    <property type="project" value="UniProtKB-UniRule"/>
</dbReference>
<comment type="similarity">
    <text evidence="12 14">Belongs to the fluoride channel Fluc/FEX (TC 1.A.43) family.</text>
</comment>
<reference evidence="15 16" key="1">
    <citation type="journal article" date="2019" name="Environ. Microbiol.">
        <title>Species interactions and distinct microbial communities in high Arctic permafrost affected cryosols are associated with the CH4 and CO2 gas fluxes.</title>
        <authorList>
            <person name="Altshuler I."/>
            <person name="Hamel J."/>
            <person name="Turney S."/>
            <person name="Magnuson E."/>
            <person name="Levesque R."/>
            <person name="Greer C."/>
            <person name="Whyte L.G."/>
        </authorList>
    </citation>
    <scope>NUCLEOTIDE SEQUENCE [LARGE SCALE GENOMIC DNA]</scope>
    <source>
        <strain evidence="15 16">S9.3B</strain>
    </source>
</reference>
<evidence type="ECO:0000256" key="1">
    <source>
        <dbReference type="ARBA" id="ARBA00004651"/>
    </source>
</evidence>
<evidence type="ECO:0000256" key="11">
    <source>
        <dbReference type="ARBA" id="ARBA00023303"/>
    </source>
</evidence>
<dbReference type="EMBL" id="RCZP01000031">
    <property type="protein sequence ID" value="TPG48917.1"/>
    <property type="molecule type" value="Genomic_DNA"/>
</dbReference>
<dbReference type="OrthoDB" id="9806299at2"/>
<feature type="transmembrane region" description="Helical" evidence="14">
    <location>
        <begin position="102"/>
        <end position="124"/>
    </location>
</feature>
<keyword evidence="5 14" id="KW-0812">Transmembrane</keyword>
<proteinExistence type="inferred from homology"/>
<dbReference type="RefSeq" id="WP_140885933.1">
    <property type="nucleotide sequence ID" value="NZ_RCZP01000031.1"/>
</dbReference>
<comment type="catalytic activity">
    <reaction evidence="13">
        <text>fluoride(in) = fluoride(out)</text>
        <dbReference type="Rhea" id="RHEA:76159"/>
        <dbReference type="ChEBI" id="CHEBI:17051"/>
    </reaction>
    <physiologicalReaction direction="left-to-right" evidence="13">
        <dbReference type="Rhea" id="RHEA:76160"/>
    </physiologicalReaction>
</comment>
<keyword evidence="9 14" id="KW-0406">Ion transport</keyword>
<evidence type="ECO:0000256" key="10">
    <source>
        <dbReference type="ARBA" id="ARBA00023136"/>
    </source>
</evidence>
<evidence type="ECO:0000256" key="3">
    <source>
        <dbReference type="ARBA" id="ARBA00022475"/>
    </source>
</evidence>
<comment type="activity regulation">
    <text evidence="14">Na(+) is not transported, but it plays an essential structural role and its presence is essential for fluoride channel function.</text>
</comment>
<dbReference type="NCBIfam" id="TIGR00494">
    <property type="entry name" value="crcB"/>
    <property type="match status" value="1"/>
</dbReference>
<sequence>MNPLSLGPVLCVAAGGAVGSVLRHLVGVMALRHAGADFPWGTLAVNVVGSLAIGAIGGAVADGAALAPELRLFLVTGVLGGFTTFSAFSLDTGALFQRSPALAALYLAVTIGGGLGAFALGWLLGQRAA</sequence>
<dbReference type="PANTHER" id="PTHR28259">
    <property type="entry name" value="FLUORIDE EXPORT PROTEIN 1-RELATED"/>
    <property type="match status" value="1"/>
</dbReference>
<keyword evidence="7 14" id="KW-1133">Transmembrane helix</keyword>
<dbReference type="GO" id="GO:0140114">
    <property type="term" value="P:cellular detoxification of fluoride"/>
    <property type="evidence" value="ECO:0007669"/>
    <property type="project" value="UniProtKB-UniRule"/>
</dbReference>
<keyword evidence="8 14" id="KW-0915">Sodium</keyword>
<evidence type="ECO:0000256" key="9">
    <source>
        <dbReference type="ARBA" id="ARBA00023065"/>
    </source>
</evidence>
<evidence type="ECO:0000256" key="8">
    <source>
        <dbReference type="ARBA" id="ARBA00023053"/>
    </source>
</evidence>
<organism evidence="15 16">
    <name type="scientific">Muricoccus nepalensis</name>
    <dbReference type="NCBI Taxonomy" id="1854500"/>
    <lineage>
        <taxon>Bacteria</taxon>
        <taxon>Pseudomonadati</taxon>
        <taxon>Pseudomonadota</taxon>
        <taxon>Alphaproteobacteria</taxon>
        <taxon>Acetobacterales</taxon>
        <taxon>Roseomonadaceae</taxon>
        <taxon>Muricoccus</taxon>
    </lineage>
</organism>
<gene>
    <name evidence="14 15" type="primary">crcB</name>
    <name evidence="14" type="synonym">fluC</name>
    <name evidence="15" type="ORF">EAH89_22260</name>
</gene>
<dbReference type="HAMAP" id="MF_00454">
    <property type="entry name" value="FluC"/>
    <property type="match status" value="1"/>
</dbReference>
<feature type="binding site" evidence="14">
    <location>
        <position position="80"/>
    </location>
    <ligand>
        <name>Na(+)</name>
        <dbReference type="ChEBI" id="CHEBI:29101"/>
        <note>structural</note>
    </ligand>
</feature>
<evidence type="ECO:0000256" key="7">
    <source>
        <dbReference type="ARBA" id="ARBA00022989"/>
    </source>
</evidence>
<evidence type="ECO:0000256" key="14">
    <source>
        <dbReference type="HAMAP-Rule" id="MF_00454"/>
    </source>
</evidence>
<dbReference type="AlphaFoldDB" id="A0A502FHH6"/>
<feature type="binding site" evidence="14">
    <location>
        <position position="83"/>
    </location>
    <ligand>
        <name>Na(+)</name>
        <dbReference type="ChEBI" id="CHEBI:29101"/>
        <note>structural</note>
    </ligand>
</feature>
<dbReference type="Pfam" id="PF02537">
    <property type="entry name" value="CRCB"/>
    <property type="match status" value="1"/>
</dbReference>
<keyword evidence="3 14" id="KW-1003">Cell membrane</keyword>
<keyword evidence="10 14" id="KW-0472">Membrane</keyword>
<keyword evidence="16" id="KW-1185">Reference proteome</keyword>
<dbReference type="PANTHER" id="PTHR28259:SF18">
    <property type="entry name" value="FLUORIDE-SPECIFIC ION CHANNEL FLUC"/>
    <property type="match status" value="1"/>
</dbReference>
<protein>
    <recommendedName>
        <fullName evidence="14">Fluoride-specific ion channel FluC</fullName>
    </recommendedName>
</protein>
<dbReference type="GO" id="GO:0046872">
    <property type="term" value="F:metal ion binding"/>
    <property type="evidence" value="ECO:0007669"/>
    <property type="project" value="UniProtKB-KW"/>
</dbReference>
<feature type="transmembrane region" description="Helical" evidence="14">
    <location>
        <begin position="72"/>
        <end position="90"/>
    </location>
</feature>
<keyword evidence="4" id="KW-0997">Cell inner membrane</keyword>
<evidence type="ECO:0000256" key="2">
    <source>
        <dbReference type="ARBA" id="ARBA00022448"/>
    </source>
</evidence>
<accession>A0A502FHH6</accession>
<keyword evidence="11 14" id="KW-0407">Ion channel</keyword>
<evidence type="ECO:0000256" key="12">
    <source>
        <dbReference type="ARBA" id="ARBA00035120"/>
    </source>
</evidence>
<evidence type="ECO:0000256" key="4">
    <source>
        <dbReference type="ARBA" id="ARBA00022519"/>
    </source>
</evidence>
<dbReference type="InterPro" id="IPR003691">
    <property type="entry name" value="FluC"/>
</dbReference>
<evidence type="ECO:0000313" key="15">
    <source>
        <dbReference type="EMBL" id="TPG48917.1"/>
    </source>
</evidence>
<dbReference type="Proteomes" id="UP000317078">
    <property type="component" value="Unassembled WGS sequence"/>
</dbReference>
<feature type="transmembrane region" description="Helical" evidence="14">
    <location>
        <begin position="43"/>
        <end position="65"/>
    </location>
</feature>
<comment type="subcellular location">
    <subcellularLocation>
        <location evidence="1 14">Cell membrane</location>
        <topology evidence="1 14">Multi-pass membrane protein</topology>
    </subcellularLocation>
</comment>
<comment type="caution">
    <text evidence="15">The sequence shown here is derived from an EMBL/GenBank/DDBJ whole genome shotgun (WGS) entry which is preliminary data.</text>
</comment>
<keyword evidence="2 14" id="KW-0813">Transport</keyword>